<keyword evidence="7" id="KW-0997">Cell inner membrane</keyword>
<evidence type="ECO:0000256" key="2">
    <source>
        <dbReference type="ARBA" id="ARBA00022692"/>
    </source>
</evidence>
<keyword evidence="1 7" id="KW-1003">Cell membrane</keyword>
<evidence type="ECO:0000256" key="5">
    <source>
        <dbReference type="ARBA" id="ARBA00023239"/>
    </source>
</evidence>
<comment type="catalytic activity">
    <reaction evidence="7">
        <text>a peptidoglycan chain = a peptidoglycan chain with N-acetyl-1,6-anhydromuramyl-[peptide] at the reducing end + a peptidoglycan chain with N-acetylglucosamine at the non-reducing end.</text>
        <dbReference type="EC" id="4.2.2.29"/>
    </reaction>
</comment>
<protein>
    <recommendedName>
        <fullName evidence="7">Endolytic murein transglycosylase</fullName>
        <ecNumber evidence="7">4.2.2.29</ecNumber>
    </recommendedName>
    <alternativeName>
        <fullName evidence="7">Peptidoglycan lytic transglycosylase</fullName>
    </alternativeName>
    <alternativeName>
        <fullName evidence="7">Peptidoglycan polymerization terminase</fullName>
    </alternativeName>
</protein>
<sequence>MLNKLVGISIVLTSFLLGWLWIDYQHFVATPLADKPVYIEINKGDSFGRITEKLKEQELAVKPIWLKLLALQTQSAGRLKAGDYEIAQGATAFDILSLFASGKSRQYAITFPEGWNFNQFLEQINNHPNIQKTLDKSDSESLLSYLNSDYAHPEGLFFPDTYFFDKNTTDLALLKRAHDRMLSILDQEWQQKQDNLPFESPYQALILASIVEKETSVPEERPIIAGVFIRRLEKGMLLQTDPTVIYGMGEDYQGNIRKKDLLTHTPYNTYVISGLPPTPIAMPGKASIHAVLHPEAGESLYFVSKGDGTHAFSANLDEHNKAVTTYQLKQ</sequence>
<accession>A0A4P9UMM5</accession>
<evidence type="ECO:0000313" key="9">
    <source>
        <dbReference type="Proteomes" id="UP000305881"/>
    </source>
</evidence>
<keyword evidence="4 7" id="KW-0472">Membrane</keyword>
<comment type="similarity">
    <text evidence="7">Belongs to the transglycosylase MltG family.</text>
</comment>
<dbReference type="STRING" id="675511.GCA_000341735_00968"/>
<feature type="transmembrane region" description="Helical" evidence="7">
    <location>
        <begin position="5"/>
        <end position="22"/>
    </location>
</feature>
<evidence type="ECO:0000256" key="7">
    <source>
        <dbReference type="HAMAP-Rule" id="MF_02065"/>
    </source>
</evidence>
<comment type="function">
    <text evidence="7">Functions as a peptidoglycan terminase that cleaves nascent peptidoglycan strands endolytically to terminate their elongation.</text>
</comment>
<dbReference type="GO" id="GO:0008932">
    <property type="term" value="F:lytic endotransglycosylase activity"/>
    <property type="evidence" value="ECO:0007669"/>
    <property type="project" value="UniProtKB-UniRule"/>
</dbReference>
<evidence type="ECO:0000256" key="4">
    <source>
        <dbReference type="ARBA" id="ARBA00023136"/>
    </source>
</evidence>
<dbReference type="Pfam" id="PF02618">
    <property type="entry name" value="YceG"/>
    <property type="match status" value="1"/>
</dbReference>
<evidence type="ECO:0000313" key="8">
    <source>
        <dbReference type="EMBL" id="QCW82589.1"/>
    </source>
</evidence>
<dbReference type="EMBL" id="CP035467">
    <property type="protein sequence ID" value="QCW82589.1"/>
    <property type="molecule type" value="Genomic_DNA"/>
</dbReference>
<dbReference type="Proteomes" id="UP000305881">
    <property type="component" value="Chromosome"/>
</dbReference>
<dbReference type="RefSeq" id="WP_017839577.1">
    <property type="nucleotide sequence ID" value="NZ_CP035467.1"/>
</dbReference>
<keyword evidence="9" id="KW-1185">Reference proteome</keyword>
<keyword evidence="6 7" id="KW-0961">Cell wall biogenesis/degradation</keyword>
<dbReference type="Gene3D" id="3.30.1490.480">
    <property type="entry name" value="Endolytic murein transglycosylase"/>
    <property type="match status" value="1"/>
</dbReference>
<evidence type="ECO:0000256" key="1">
    <source>
        <dbReference type="ARBA" id="ARBA00022475"/>
    </source>
</evidence>
<dbReference type="OrthoDB" id="9814591at2"/>
<dbReference type="EC" id="4.2.2.29" evidence="7"/>
<evidence type="ECO:0000256" key="6">
    <source>
        <dbReference type="ARBA" id="ARBA00023316"/>
    </source>
</evidence>
<dbReference type="PANTHER" id="PTHR30518">
    <property type="entry name" value="ENDOLYTIC MUREIN TRANSGLYCOSYLASE"/>
    <property type="match status" value="1"/>
</dbReference>
<dbReference type="Gene3D" id="3.30.160.60">
    <property type="entry name" value="Classic Zinc Finger"/>
    <property type="match status" value="1"/>
</dbReference>
<evidence type="ECO:0000256" key="3">
    <source>
        <dbReference type="ARBA" id="ARBA00022989"/>
    </source>
</evidence>
<keyword evidence="5 7" id="KW-0456">Lyase</keyword>
<dbReference type="NCBIfam" id="TIGR00247">
    <property type="entry name" value="endolytic transglycosylase MltG"/>
    <property type="match status" value="1"/>
</dbReference>
<dbReference type="AlphaFoldDB" id="A0A4P9UMM5"/>
<dbReference type="HAMAP" id="MF_02065">
    <property type="entry name" value="MltG"/>
    <property type="match status" value="1"/>
</dbReference>
<feature type="site" description="Important for catalytic activity" evidence="7">
    <location>
        <position position="214"/>
    </location>
</feature>
<dbReference type="KEGG" id="mbur:EQU24_10355"/>
<dbReference type="CDD" id="cd08010">
    <property type="entry name" value="MltG_like"/>
    <property type="match status" value="1"/>
</dbReference>
<comment type="subcellular location">
    <subcellularLocation>
        <location evidence="7">Cell inner membrane</location>
        <topology evidence="7">Single-pass membrane protein</topology>
    </subcellularLocation>
</comment>
<dbReference type="GO" id="GO:0005886">
    <property type="term" value="C:plasma membrane"/>
    <property type="evidence" value="ECO:0007669"/>
    <property type="project" value="UniProtKB-SubCell"/>
</dbReference>
<dbReference type="InterPro" id="IPR003770">
    <property type="entry name" value="MLTG-like"/>
</dbReference>
<dbReference type="PANTHER" id="PTHR30518:SF2">
    <property type="entry name" value="ENDOLYTIC MUREIN TRANSGLYCOSYLASE"/>
    <property type="match status" value="1"/>
</dbReference>
<organism evidence="8 9">
    <name type="scientific">Methylotuvimicrobium buryatense</name>
    <name type="common">Methylomicrobium buryatense</name>
    <dbReference type="NCBI Taxonomy" id="95641"/>
    <lineage>
        <taxon>Bacteria</taxon>
        <taxon>Pseudomonadati</taxon>
        <taxon>Pseudomonadota</taxon>
        <taxon>Gammaproteobacteria</taxon>
        <taxon>Methylococcales</taxon>
        <taxon>Methylococcaceae</taxon>
        <taxon>Methylotuvimicrobium</taxon>
    </lineage>
</organism>
<keyword evidence="2 7" id="KW-0812">Transmembrane</keyword>
<keyword evidence="3 7" id="KW-1133">Transmembrane helix</keyword>
<name>A0A4P9UMM5_METBY</name>
<dbReference type="GO" id="GO:0009252">
    <property type="term" value="P:peptidoglycan biosynthetic process"/>
    <property type="evidence" value="ECO:0007669"/>
    <property type="project" value="UniProtKB-UniRule"/>
</dbReference>
<gene>
    <name evidence="7 8" type="primary">mltG</name>
    <name evidence="8" type="ORF">EQU24_10355</name>
</gene>
<dbReference type="GO" id="GO:0071555">
    <property type="term" value="P:cell wall organization"/>
    <property type="evidence" value="ECO:0007669"/>
    <property type="project" value="UniProtKB-KW"/>
</dbReference>
<proteinExistence type="inferred from homology"/>
<reference evidence="9" key="1">
    <citation type="journal article" date="2019" name="J. Bacteriol.">
        <title>A Mutagenic Screen Identifies a TonB-Dependent Receptor Required for the Lanthanide Metal Switch in the Type I Methanotroph 'Methylotuvimicrobium buryatense' 5GB1C.</title>
        <authorList>
            <person name="Groom J.D."/>
            <person name="Ford S.M."/>
            <person name="Pesesky M.W."/>
            <person name="Lidstrom M.E."/>
        </authorList>
    </citation>
    <scope>NUCLEOTIDE SEQUENCE [LARGE SCALE GENOMIC DNA]</scope>
    <source>
        <strain evidence="9">5GB1C</strain>
    </source>
</reference>